<evidence type="ECO:0000313" key="2">
    <source>
        <dbReference type="Proteomes" id="UP000218287"/>
    </source>
</evidence>
<proteinExistence type="predicted"/>
<dbReference type="EMBL" id="AP018174">
    <property type="protein sequence ID" value="BAY17636.1"/>
    <property type="molecule type" value="Genomic_DNA"/>
</dbReference>
<dbReference type="OrthoDB" id="5512121at2"/>
<accession>A0A1Z4GJU5</accession>
<dbReference type="Proteomes" id="UP000218287">
    <property type="component" value="Chromosome"/>
</dbReference>
<gene>
    <name evidence="1" type="ORF">NIES21_34760</name>
</gene>
<reference evidence="1 2" key="1">
    <citation type="submission" date="2017-06" db="EMBL/GenBank/DDBJ databases">
        <title>Genome sequencing of cyanobaciteial culture collection at National Institute for Environmental Studies (NIES).</title>
        <authorList>
            <person name="Hirose Y."/>
            <person name="Shimura Y."/>
            <person name="Fujisawa T."/>
            <person name="Nakamura Y."/>
            <person name="Kawachi M."/>
        </authorList>
    </citation>
    <scope>NUCLEOTIDE SEQUENCE [LARGE SCALE GENOMIC DNA]</scope>
    <source>
        <strain evidence="1 2">NIES-21</strain>
    </source>
</reference>
<organism evidence="1 2">
    <name type="scientific">Anabaenopsis circularis NIES-21</name>
    <dbReference type="NCBI Taxonomy" id="1085406"/>
    <lineage>
        <taxon>Bacteria</taxon>
        <taxon>Bacillati</taxon>
        <taxon>Cyanobacteriota</taxon>
        <taxon>Cyanophyceae</taxon>
        <taxon>Nostocales</taxon>
        <taxon>Nodulariaceae</taxon>
        <taxon>Anabaenopsis</taxon>
    </lineage>
</organism>
<dbReference type="AlphaFoldDB" id="A0A1Z4GJU5"/>
<keyword evidence="2" id="KW-1185">Reference proteome</keyword>
<name>A0A1Z4GJU5_9CYAN</name>
<sequence>MDKQSIYDTWVPMNSIWSPWVKPVLFAHLPRSLPAITPLPTPDLSWLPNVREGKAIVVDLPGVESVYLGLALAAKGYRPVPLFNAYPLPTAFIQERNLSLEKIKQFTRVDVESILAALYQGCSTLQQLNLPDNAPPAFLLDTHRQGHSLAFQFVPENLFDNRSVVFTTDFPSVDFLTAQSIMSMIVVRQRDRKFTSDLTYILHTWQQAKMPLEYKRLADQYPAQPLKIWAFPGLGIWVRLIAHLTLMSNSTGGFGGFIHTSSSG</sequence>
<evidence type="ECO:0000313" key="1">
    <source>
        <dbReference type="EMBL" id="BAY17636.1"/>
    </source>
</evidence>
<protein>
    <submittedName>
        <fullName evidence="1">Uncharacterized protein</fullName>
    </submittedName>
</protein>